<dbReference type="PANTHER" id="PTHR43711">
    <property type="entry name" value="TWO-COMPONENT HISTIDINE KINASE"/>
    <property type="match status" value="1"/>
</dbReference>
<evidence type="ECO:0000256" key="3">
    <source>
        <dbReference type="ARBA" id="ARBA00012438"/>
    </source>
</evidence>
<proteinExistence type="predicted"/>
<keyword evidence="5" id="KW-0808">Transferase</keyword>
<dbReference type="InterPro" id="IPR005467">
    <property type="entry name" value="His_kinase_dom"/>
</dbReference>
<evidence type="ECO:0000256" key="4">
    <source>
        <dbReference type="ARBA" id="ARBA00022553"/>
    </source>
</evidence>
<dbReference type="PRINTS" id="PR00344">
    <property type="entry name" value="BCTRLSENSOR"/>
</dbReference>
<dbReference type="InterPro" id="IPR036097">
    <property type="entry name" value="HisK_dim/P_sf"/>
</dbReference>
<dbReference type="EMBL" id="JAAXLA010000021">
    <property type="protein sequence ID" value="NMH98330.1"/>
    <property type="molecule type" value="Genomic_DNA"/>
</dbReference>
<dbReference type="InterPro" id="IPR004358">
    <property type="entry name" value="Sig_transdc_His_kin-like_C"/>
</dbReference>
<protein>
    <recommendedName>
        <fullName evidence="3">histidine kinase</fullName>
        <ecNumber evidence="3">2.7.13.3</ecNumber>
    </recommendedName>
</protein>
<comment type="catalytic activity">
    <reaction evidence="1">
        <text>ATP + protein L-histidine = ADP + protein N-phospho-L-histidine.</text>
        <dbReference type="EC" id="2.7.13.3"/>
    </reaction>
</comment>
<feature type="transmembrane region" description="Helical" evidence="8">
    <location>
        <begin position="12"/>
        <end position="29"/>
    </location>
</feature>
<evidence type="ECO:0000256" key="1">
    <source>
        <dbReference type="ARBA" id="ARBA00000085"/>
    </source>
</evidence>
<dbReference type="SMART" id="SM00387">
    <property type="entry name" value="HATPase_c"/>
    <property type="match status" value="1"/>
</dbReference>
<evidence type="ECO:0000313" key="11">
    <source>
        <dbReference type="Proteomes" id="UP000820669"/>
    </source>
</evidence>
<dbReference type="SUPFAM" id="SSF55874">
    <property type="entry name" value="ATPase domain of HSP90 chaperone/DNA topoisomerase II/histidine kinase"/>
    <property type="match status" value="1"/>
</dbReference>
<evidence type="ECO:0000256" key="6">
    <source>
        <dbReference type="ARBA" id="ARBA00022777"/>
    </source>
</evidence>
<comment type="caution">
    <text evidence="10">The sequence shown here is derived from an EMBL/GenBank/DDBJ whole genome shotgun (WGS) entry which is preliminary data.</text>
</comment>
<reference evidence="10 11" key="1">
    <citation type="submission" date="2020-04" db="EMBL/GenBank/DDBJ databases">
        <authorList>
            <person name="Klaysubun C."/>
            <person name="Duangmal K."/>
            <person name="Lipun K."/>
        </authorList>
    </citation>
    <scope>NUCLEOTIDE SEQUENCE [LARGE SCALE GENOMIC DNA]</scope>
    <source>
        <strain evidence="10 11">K10HN5</strain>
    </source>
</reference>
<dbReference type="SUPFAM" id="SSF47384">
    <property type="entry name" value="Homodimeric domain of signal transducing histidine kinase"/>
    <property type="match status" value="1"/>
</dbReference>
<keyword evidence="6 10" id="KW-0418">Kinase</keyword>
<dbReference type="GO" id="GO:0016301">
    <property type="term" value="F:kinase activity"/>
    <property type="evidence" value="ECO:0007669"/>
    <property type="project" value="UniProtKB-KW"/>
</dbReference>
<dbReference type="Pfam" id="PF00512">
    <property type="entry name" value="HisKA"/>
    <property type="match status" value="1"/>
</dbReference>
<dbReference type="SMART" id="SM00388">
    <property type="entry name" value="HisKA"/>
    <property type="match status" value="1"/>
</dbReference>
<dbReference type="InterPro" id="IPR003661">
    <property type="entry name" value="HisK_dim/P_dom"/>
</dbReference>
<feature type="transmembrane region" description="Helical" evidence="8">
    <location>
        <begin position="68"/>
        <end position="89"/>
    </location>
</feature>
<dbReference type="Gene3D" id="1.10.287.130">
    <property type="match status" value="1"/>
</dbReference>
<evidence type="ECO:0000256" key="8">
    <source>
        <dbReference type="SAM" id="Phobius"/>
    </source>
</evidence>
<dbReference type="Pfam" id="PF02518">
    <property type="entry name" value="HATPase_c"/>
    <property type="match status" value="1"/>
</dbReference>
<dbReference type="Gene3D" id="3.30.565.10">
    <property type="entry name" value="Histidine kinase-like ATPase, C-terminal domain"/>
    <property type="match status" value="1"/>
</dbReference>
<gene>
    <name evidence="10" type="ORF">HF526_13560</name>
</gene>
<dbReference type="EC" id="2.7.13.3" evidence="3"/>
<keyword evidence="8" id="KW-0472">Membrane</keyword>
<feature type="domain" description="Histidine kinase" evidence="9">
    <location>
        <begin position="120"/>
        <end position="338"/>
    </location>
</feature>
<feature type="transmembrane region" description="Helical" evidence="8">
    <location>
        <begin position="41"/>
        <end position="62"/>
    </location>
</feature>
<dbReference type="PROSITE" id="PS50109">
    <property type="entry name" value="HIS_KIN"/>
    <property type="match status" value="1"/>
</dbReference>
<evidence type="ECO:0000256" key="5">
    <source>
        <dbReference type="ARBA" id="ARBA00022679"/>
    </source>
</evidence>
<dbReference type="InterPro" id="IPR050736">
    <property type="entry name" value="Sensor_HK_Regulatory"/>
</dbReference>
<keyword evidence="8" id="KW-0812">Transmembrane</keyword>
<keyword evidence="4" id="KW-0597">Phosphoprotein</keyword>
<dbReference type="CDD" id="cd00082">
    <property type="entry name" value="HisKA"/>
    <property type="match status" value="1"/>
</dbReference>
<dbReference type="RefSeq" id="WP_169381773.1">
    <property type="nucleotide sequence ID" value="NZ_JAAXLA010000021.1"/>
</dbReference>
<keyword evidence="8" id="KW-1133">Transmembrane helix</keyword>
<sequence length="356" mass="37843">MDVIEELLRAAPLALLFSLPVALAGGLLLQRMRTRSLTAAMTALVLVPLLAALIGVLGVSGFMYSPQLVGTIAVCAVVAAVTVPAGLLLGRRVARDALWQREARETERRAEASRRELVAGMSHDLRSPLAGIRGMTDALLDRVVSRPDEVTEYLERIRREAIRMTGMVEDLFQLSRATSGALRLEPARLALAEVVSDAVAAESAAAAAAEVEVGAADPERWPTVLGSDTELTRVVRNLLANAIRHTPGGGRVQLSAGARDGMAWLCVQDGCGGIPERDLDRIFDAGYRGSAARTPDEKSGAGLGLAIARALMEAQQGRIEVSNHGPGCRFEIVLPLDDRAPAETRFAMTGRSAEAE</sequence>
<keyword evidence="7" id="KW-0902">Two-component regulatory system</keyword>
<comment type="subcellular location">
    <subcellularLocation>
        <location evidence="2">Cell membrane</location>
    </subcellularLocation>
</comment>
<dbReference type="InterPro" id="IPR003594">
    <property type="entry name" value="HATPase_dom"/>
</dbReference>
<evidence type="ECO:0000259" key="9">
    <source>
        <dbReference type="PROSITE" id="PS50109"/>
    </source>
</evidence>
<accession>A0ABX1S9T3</accession>
<evidence type="ECO:0000256" key="7">
    <source>
        <dbReference type="ARBA" id="ARBA00023012"/>
    </source>
</evidence>
<name>A0ABX1S9T3_9PSEU</name>
<keyword evidence="11" id="KW-1185">Reference proteome</keyword>
<organism evidence="10 11">
    <name type="scientific">Pseudonocardia acidicola</name>
    <dbReference type="NCBI Taxonomy" id="2724939"/>
    <lineage>
        <taxon>Bacteria</taxon>
        <taxon>Bacillati</taxon>
        <taxon>Actinomycetota</taxon>
        <taxon>Actinomycetes</taxon>
        <taxon>Pseudonocardiales</taxon>
        <taxon>Pseudonocardiaceae</taxon>
        <taxon>Pseudonocardia</taxon>
    </lineage>
</organism>
<evidence type="ECO:0000256" key="2">
    <source>
        <dbReference type="ARBA" id="ARBA00004236"/>
    </source>
</evidence>
<dbReference type="PANTHER" id="PTHR43711:SF1">
    <property type="entry name" value="HISTIDINE KINASE 1"/>
    <property type="match status" value="1"/>
</dbReference>
<dbReference type="Proteomes" id="UP000820669">
    <property type="component" value="Unassembled WGS sequence"/>
</dbReference>
<dbReference type="CDD" id="cd00075">
    <property type="entry name" value="HATPase"/>
    <property type="match status" value="1"/>
</dbReference>
<evidence type="ECO:0000313" key="10">
    <source>
        <dbReference type="EMBL" id="NMH98330.1"/>
    </source>
</evidence>
<dbReference type="InterPro" id="IPR036890">
    <property type="entry name" value="HATPase_C_sf"/>
</dbReference>